<accession>A0ABY9EFK2</accession>
<dbReference type="SUPFAM" id="SSF56935">
    <property type="entry name" value="Porins"/>
    <property type="match status" value="1"/>
</dbReference>
<dbReference type="Gene3D" id="2.40.170.20">
    <property type="entry name" value="TonB-dependent receptor, beta-barrel domain"/>
    <property type="match status" value="1"/>
</dbReference>
<feature type="domain" description="TonB-dependent receptor-like beta-barrel" evidence="17">
    <location>
        <begin position="244"/>
        <end position="713"/>
    </location>
</feature>
<feature type="signal peptide" evidence="16">
    <location>
        <begin position="1"/>
        <end position="39"/>
    </location>
</feature>
<evidence type="ECO:0000256" key="13">
    <source>
        <dbReference type="ARBA" id="ARBA00023237"/>
    </source>
</evidence>
<keyword evidence="13 14" id="KW-0998">Cell outer membrane</keyword>
<feature type="chain" id="PRO_5046290443" evidence="16">
    <location>
        <begin position="40"/>
        <end position="744"/>
    </location>
</feature>
<evidence type="ECO:0000256" key="14">
    <source>
        <dbReference type="PROSITE-ProRule" id="PRU01360"/>
    </source>
</evidence>
<keyword evidence="8" id="KW-0408">Iron</keyword>
<keyword evidence="9" id="KW-0406">Ion transport</keyword>
<evidence type="ECO:0000313" key="20">
    <source>
        <dbReference type="Proteomes" id="UP001321520"/>
    </source>
</evidence>
<evidence type="ECO:0000256" key="12">
    <source>
        <dbReference type="ARBA" id="ARBA00023170"/>
    </source>
</evidence>
<evidence type="ECO:0000256" key="7">
    <source>
        <dbReference type="ARBA" id="ARBA00022729"/>
    </source>
</evidence>
<evidence type="ECO:0000256" key="5">
    <source>
        <dbReference type="ARBA" id="ARBA00022496"/>
    </source>
</evidence>
<keyword evidence="7 16" id="KW-0732">Signal</keyword>
<evidence type="ECO:0000256" key="3">
    <source>
        <dbReference type="ARBA" id="ARBA00022448"/>
    </source>
</evidence>
<evidence type="ECO:0000256" key="15">
    <source>
        <dbReference type="RuleBase" id="RU003357"/>
    </source>
</evidence>
<dbReference type="EMBL" id="CP098023">
    <property type="protein sequence ID" value="WKD51191.1"/>
    <property type="molecule type" value="Genomic_DNA"/>
</dbReference>
<proteinExistence type="inferred from homology"/>
<comment type="subcellular location">
    <subcellularLocation>
        <location evidence="1 14">Cell outer membrane</location>
        <topology evidence="1 14">Multi-pass membrane protein</topology>
    </subcellularLocation>
</comment>
<keyword evidence="20" id="KW-1185">Reference proteome</keyword>
<dbReference type="InterPro" id="IPR000531">
    <property type="entry name" value="Beta-barrel_TonB"/>
</dbReference>
<evidence type="ECO:0000313" key="19">
    <source>
        <dbReference type="EMBL" id="WKD51191.1"/>
    </source>
</evidence>
<dbReference type="PROSITE" id="PS52016">
    <property type="entry name" value="TONB_DEPENDENT_REC_3"/>
    <property type="match status" value="1"/>
</dbReference>
<evidence type="ECO:0000256" key="4">
    <source>
        <dbReference type="ARBA" id="ARBA00022452"/>
    </source>
</evidence>
<dbReference type="PANTHER" id="PTHR32552">
    <property type="entry name" value="FERRICHROME IRON RECEPTOR-RELATED"/>
    <property type="match status" value="1"/>
</dbReference>
<evidence type="ECO:0000256" key="6">
    <source>
        <dbReference type="ARBA" id="ARBA00022692"/>
    </source>
</evidence>
<dbReference type="NCBIfam" id="TIGR01783">
    <property type="entry name" value="TonB-siderophor"/>
    <property type="match status" value="1"/>
</dbReference>
<evidence type="ECO:0000259" key="18">
    <source>
        <dbReference type="Pfam" id="PF07715"/>
    </source>
</evidence>
<dbReference type="InterPro" id="IPR036942">
    <property type="entry name" value="Beta-barrel_TonB_sf"/>
</dbReference>
<dbReference type="CDD" id="cd01347">
    <property type="entry name" value="ligand_gated_channel"/>
    <property type="match status" value="1"/>
</dbReference>
<sequence>MGTARNQGLCQTLSPAVAGLHRSLLALAVAVGGANAVFAAEERRERLEEVQVTGQLNLSRQTSIGKLDIPVDETPFSITLRDKAFFDATGSKSVQDVLQYSAGVNGGLFGVDARGDWSSVRGVDPVMFIDGLQSIFGSYTSSRANLYAFERVEILKGPSSVLYGQGSTGGIVNLVSKRPQSEFGGELVVQGGDYNRKVIAGDVTGVLDSEGKWLYRVVGYARDADAQVDHVEDNSTLFMPSISWRPSADTEVTFLASYQKDETGTTAAFLPWGGTRIENENGDIPTDVFLSEPGWDKYDTDQIAYSLWLDHRLSENWGVNASLRYSEGEVDYNSMYADFALELRLEKNIREVSRTVYMKDASSDLLIFDLRLFGEISTGPFEHQISFGLDNQDAQIDDRTFRGSGLGGFIDIFDPAYGFVPEGLEGLARDETITDTEQLGFYFQDQVVLGNFIFNAGIRSDRTSSRVKSNNPGTDDARKKARAVTKRFGVMYAFDSGVSPYISYSESFEPVVSDPSGLGRSLKPVEGEQVEAGLKFQPEGTNLLVTASVFDIIQKNRLTPGQENIFVQTGEVKIDGAELEASGQWGNLTLAANYSNLDTEITESGIYYEVGTELEAVPEKQFSLWGEYNFSDWVPGLSLGLGARYVGESYTGIDKTHIIVVSNPFIANSPASLAYYNSIFAEFPTDNPSYTLYDATIGYTLESWKFQLNVKNLTDEIHTTSCLSRGDCFYGERRYVTAEARYTF</sequence>
<keyword evidence="11 14" id="KW-0472">Membrane</keyword>
<reference evidence="19 20" key="1">
    <citation type="submission" date="2022-05" db="EMBL/GenBank/DDBJ databases">
        <title>Microbulbifer sp. nov., isolated from sponge.</title>
        <authorList>
            <person name="Gao L."/>
        </authorList>
    </citation>
    <scope>NUCLEOTIDE SEQUENCE [LARGE SCALE GENOMIC DNA]</scope>
    <source>
        <strain evidence="19 20">MI-G</strain>
    </source>
</reference>
<keyword evidence="12 19" id="KW-0675">Receptor</keyword>
<comment type="similarity">
    <text evidence="2 14 15">Belongs to the TonB-dependent receptor family.</text>
</comment>
<evidence type="ECO:0000256" key="9">
    <source>
        <dbReference type="ARBA" id="ARBA00023065"/>
    </source>
</evidence>
<evidence type="ECO:0000256" key="10">
    <source>
        <dbReference type="ARBA" id="ARBA00023077"/>
    </source>
</evidence>
<dbReference type="RefSeq" id="WP_301418223.1">
    <property type="nucleotide sequence ID" value="NZ_CP098023.1"/>
</dbReference>
<keyword evidence="6 14" id="KW-0812">Transmembrane</keyword>
<keyword evidence="4 14" id="KW-1134">Transmembrane beta strand</keyword>
<evidence type="ECO:0000256" key="11">
    <source>
        <dbReference type="ARBA" id="ARBA00023136"/>
    </source>
</evidence>
<dbReference type="InterPro" id="IPR039426">
    <property type="entry name" value="TonB-dep_rcpt-like"/>
</dbReference>
<dbReference type="InterPro" id="IPR010105">
    <property type="entry name" value="TonB_sidphr_rcpt"/>
</dbReference>
<organism evidence="19 20">
    <name type="scientific">Microbulbifer spongiae</name>
    <dbReference type="NCBI Taxonomy" id="2944933"/>
    <lineage>
        <taxon>Bacteria</taxon>
        <taxon>Pseudomonadati</taxon>
        <taxon>Pseudomonadota</taxon>
        <taxon>Gammaproteobacteria</taxon>
        <taxon>Cellvibrionales</taxon>
        <taxon>Microbulbiferaceae</taxon>
        <taxon>Microbulbifer</taxon>
    </lineage>
</organism>
<dbReference type="PANTHER" id="PTHR32552:SF68">
    <property type="entry name" value="FERRICHROME OUTER MEMBRANE TRANSPORTER_PHAGE RECEPTOR"/>
    <property type="match status" value="1"/>
</dbReference>
<evidence type="ECO:0000256" key="1">
    <source>
        <dbReference type="ARBA" id="ARBA00004571"/>
    </source>
</evidence>
<evidence type="ECO:0000256" key="8">
    <source>
        <dbReference type="ARBA" id="ARBA00023004"/>
    </source>
</evidence>
<keyword evidence="3 14" id="KW-0813">Transport</keyword>
<evidence type="ECO:0000256" key="16">
    <source>
        <dbReference type="SAM" id="SignalP"/>
    </source>
</evidence>
<feature type="domain" description="TonB-dependent receptor plug" evidence="18">
    <location>
        <begin position="71"/>
        <end position="171"/>
    </location>
</feature>
<dbReference type="InterPro" id="IPR012910">
    <property type="entry name" value="Plug_dom"/>
</dbReference>
<keyword evidence="10 15" id="KW-0798">TonB box</keyword>
<evidence type="ECO:0000256" key="2">
    <source>
        <dbReference type="ARBA" id="ARBA00009810"/>
    </source>
</evidence>
<dbReference type="Pfam" id="PF07715">
    <property type="entry name" value="Plug"/>
    <property type="match status" value="1"/>
</dbReference>
<dbReference type="Gene3D" id="2.170.130.10">
    <property type="entry name" value="TonB-dependent receptor, plug domain"/>
    <property type="match status" value="1"/>
</dbReference>
<dbReference type="InterPro" id="IPR037066">
    <property type="entry name" value="Plug_dom_sf"/>
</dbReference>
<gene>
    <name evidence="19" type="ORF">M8T91_07190</name>
</gene>
<protein>
    <submittedName>
        <fullName evidence="19">TonB-dependent siderophore receptor</fullName>
    </submittedName>
</protein>
<dbReference type="Pfam" id="PF00593">
    <property type="entry name" value="TonB_dep_Rec_b-barrel"/>
    <property type="match status" value="1"/>
</dbReference>
<dbReference type="Proteomes" id="UP001321520">
    <property type="component" value="Chromosome"/>
</dbReference>
<name>A0ABY9EFK2_9GAMM</name>
<keyword evidence="5" id="KW-0410">Iron transport</keyword>
<evidence type="ECO:0000259" key="17">
    <source>
        <dbReference type="Pfam" id="PF00593"/>
    </source>
</evidence>